<dbReference type="Proteomes" id="UP000623509">
    <property type="component" value="Unassembled WGS sequence"/>
</dbReference>
<evidence type="ECO:0000256" key="1">
    <source>
        <dbReference type="ARBA" id="ARBA00004141"/>
    </source>
</evidence>
<feature type="transmembrane region" description="Helical" evidence="6">
    <location>
        <begin position="98"/>
        <end position="119"/>
    </location>
</feature>
<comment type="similarity">
    <text evidence="2">Belongs to the EamA transporter family.</text>
</comment>
<evidence type="ECO:0000313" key="9">
    <source>
        <dbReference type="EMBL" id="PAS91502.1"/>
    </source>
</evidence>
<feature type="transmembrane region" description="Helical" evidence="6">
    <location>
        <begin position="131"/>
        <end position="147"/>
    </location>
</feature>
<dbReference type="GO" id="GO:0016020">
    <property type="term" value="C:membrane"/>
    <property type="evidence" value="ECO:0007669"/>
    <property type="project" value="UniProtKB-SubCell"/>
</dbReference>
<dbReference type="EMBL" id="NMRN01000079">
    <property type="protein sequence ID" value="PAS91502.1"/>
    <property type="molecule type" value="Genomic_DNA"/>
</dbReference>
<evidence type="ECO:0000313" key="11">
    <source>
        <dbReference type="Proteomes" id="UP000623509"/>
    </source>
</evidence>
<dbReference type="InterPro" id="IPR050638">
    <property type="entry name" value="AA-Vitamin_Transporters"/>
</dbReference>
<dbReference type="OrthoDB" id="6119273at2"/>
<feature type="transmembrane region" description="Helical" evidence="6">
    <location>
        <begin position="278"/>
        <end position="295"/>
    </location>
</feature>
<dbReference type="PANTHER" id="PTHR32322">
    <property type="entry name" value="INNER MEMBRANE TRANSPORTER"/>
    <property type="match status" value="1"/>
</dbReference>
<dbReference type="PANTHER" id="PTHR32322:SF2">
    <property type="entry name" value="EAMA DOMAIN-CONTAINING PROTEIN"/>
    <property type="match status" value="1"/>
</dbReference>
<feature type="transmembrane region" description="Helical" evidence="6">
    <location>
        <begin position="41"/>
        <end position="61"/>
    </location>
</feature>
<feature type="transmembrane region" description="Helical" evidence="6">
    <location>
        <begin position="12"/>
        <end position="35"/>
    </location>
</feature>
<evidence type="ECO:0000256" key="5">
    <source>
        <dbReference type="ARBA" id="ARBA00023136"/>
    </source>
</evidence>
<evidence type="ECO:0000256" key="4">
    <source>
        <dbReference type="ARBA" id="ARBA00022989"/>
    </source>
</evidence>
<dbReference type="InterPro" id="IPR000620">
    <property type="entry name" value="EamA_dom"/>
</dbReference>
<evidence type="ECO:0000313" key="10">
    <source>
        <dbReference type="Proteomes" id="UP000216107"/>
    </source>
</evidence>
<feature type="transmembrane region" description="Helical" evidence="6">
    <location>
        <begin position="249"/>
        <end position="272"/>
    </location>
</feature>
<reference evidence="8 11" key="1">
    <citation type="submission" date="2016-08" db="EMBL/GenBank/DDBJ databases">
        <title>Candidatus Dactylopiibacterium carminicum genome sequence.</title>
        <authorList>
            <person name="Ramirez-Puebla S.T."/>
            <person name="Ormeno-Orrillo E."/>
            <person name="Vera-Ponce De Leon A."/>
            <person name="Luis L."/>
            <person name="Sanchez-Flores A."/>
            <person name="Monica R."/>
            <person name="Martinez-Romero E."/>
        </authorList>
    </citation>
    <scope>NUCLEOTIDE SEQUENCE [LARGE SCALE GENOMIC DNA]</scope>
    <source>
        <strain evidence="8">END1</strain>
    </source>
</reference>
<proteinExistence type="inferred from homology"/>
<comment type="caution">
    <text evidence="9">The sequence shown here is derived from an EMBL/GenBank/DDBJ whole genome shotgun (WGS) entry which is preliminary data.</text>
</comment>
<dbReference type="InterPro" id="IPR037185">
    <property type="entry name" value="EmrE-like"/>
</dbReference>
<sequence length="300" mass="30865">MNDPVSHASRRAGIAWVAGSAASFGAMAIFARHAYAGGADVVAVLFLRFAIAALTLCAIVGLGRRVWPGPRNIAILAAMGGIGYVGQSLSFFSALKYASAGLVALLLYLYPFIVTVLGAVLTRTRLSRRRVLLILTALLGTALTIGGEVAGQPLGVLLGVGAALIYSVYILVGERVLAREDPLASAAVVMSAAAVVFGGLALWQQPAFPASLAAWGAVLAIALISTVIAMVGFFIGVRRLGAPDAATLSTLEPVVTMVLEPVVTMVLAAVFLDEFVTPLQMLGAGIVLLAVIVLVRGSGR</sequence>
<evidence type="ECO:0000256" key="3">
    <source>
        <dbReference type="ARBA" id="ARBA00022692"/>
    </source>
</evidence>
<evidence type="ECO:0000259" key="7">
    <source>
        <dbReference type="Pfam" id="PF00892"/>
    </source>
</evidence>
<feature type="transmembrane region" description="Helical" evidence="6">
    <location>
        <begin position="73"/>
        <end position="92"/>
    </location>
</feature>
<keyword evidence="5 6" id="KW-0472">Membrane</keyword>
<feature type="domain" description="EamA" evidence="7">
    <location>
        <begin position="154"/>
        <end position="259"/>
    </location>
</feature>
<gene>
    <name evidence="8" type="ORF">BGI27_16030</name>
    <name evidence="9" type="ORF">CGU29_16070</name>
</gene>
<keyword evidence="3 6" id="KW-0812">Transmembrane</keyword>
<organism evidence="9 10">
    <name type="scientific">Candidatus Dactylopiibacterium carminicum</name>
    <dbReference type="NCBI Taxonomy" id="857335"/>
    <lineage>
        <taxon>Bacteria</taxon>
        <taxon>Pseudomonadati</taxon>
        <taxon>Pseudomonadota</taxon>
        <taxon>Betaproteobacteria</taxon>
        <taxon>Rhodocyclales</taxon>
        <taxon>Rhodocyclaceae</taxon>
        <taxon>Candidatus Dactylopiibacterium</taxon>
    </lineage>
</organism>
<dbReference type="SUPFAM" id="SSF103481">
    <property type="entry name" value="Multidrug resistance efflux transporter EmrE"/>
    <property type="match status" value="2"/>
</dbReference>
<dbReference type="Pfam" id="PF00892">
    <property type="entry name" value="EamA"/>
    <property type="match status" value="2"/>
</dbReference>
<feature type="transmembrane region" description="Helical" evidence="6">
    <location>
        <begin position="184"/>
        <end position="203"/>
    </location>
</feature>
<reference evidence="9 10" key="2">
    <citation type="submission" date="2017-07" db="EMBL/GenBank/DDBJ databases">
        <title>Candidatus Dactylopiibacterium carminicum, a nitrogen-fixing symbiont of the cochineal insect Dactylopius coccus and Dactylopius opuntiae (Hemiptera: Coccoidea: Dactylopiidae).</title>
        <authorList>
            <person name="Vera A."/>
        </authorList>
    </citation>
    <scope>NUCLEOTIDE SEQUENCE [LARGE SCALE GENOMIC DNA]</scope>
    <source>
        <strain evidence="9 10">NFDCM</strain>
    </source>
</reference>
<evidence type="ECO:0000256" key="2">
    <source>
        <dbReference type="ARBA" id="ARBA00007362"/>
    </source>
</evidence>
<protein>
    <submittedName>
        <fullName evidence="9">EamA family transporter</fullName>
    </submittedName>
    <submittedName>
        <fullName evidence="8">EamA/RhaT family transporter</fullName>
    </submittedName>
</protein>
<evidence type="ECO:0000313" key="8">
    <source>
        <dbReference type="EMBL" id="KAF7597928.1"/>
    </source>
</evidence>
<accession>A0A272EN32</accession>
<name>A0A272EN32_9RHOO</name>
<evidence type="ECO:0000256" key="6">
    <source>
        <dbReference type="SAM" id="Phobius"/>
    </source>
</evidence>
<dbReference type="Proteomes" id="UP000216107">
    <property type="component" value="Unassembled WGS sequence"/>
</dbReference>
<keyword evidence="4 6" id="KW-1133">Transmembrane helix</keyword>
<feature type="domain" description="EamA" evidence="7">
    <location>
        <begin position="12"/>
        <end position="145"/>
    </location>
</feature>
<feature type="transmembrane region" description="Helical" evidence="6">
    <location>
        <begin position="215"/>
        <end position="237"/>
    </location>
</feature>
<comment type="subcellular location">
    <subcellularLocation>
        <location evidence="1">Membrane</location>
        <topology evidence="1">Multi-pass membrane protein</topology>
    </subcellularLocation>
</comment>
<keyword evidence="11" id="KW-1185">Reference proteome</keyword>
<dbReference type="RefSeq" id="WP_095525836.1">
    <property type="nucleotide sequence ID" value="NZ_MDUX01000076.1"/>
</dbReference>
<dbReference type="AlphaFoldDB" id="A0A272EN32"/>
<feature type="transmembrane region" description="Helical" evidence="6">
    <location>
        <begin position="153"/>
        <end position="172"/>
    </location>
</feature>
<dbReference type="EMBL" id="MDUX01000076">
    <property type="protein sequence ID" value="KAF7597928.1"/>
    <property type="molecule type" value="Genomic_DNA"/>
</dbReference>